<protein>
    <recommendedName>
        <fullName evidence="7">TCP domain-containing protein</fullName>
    </recommendedName>
</protein>
<dbReference type="PANTHER" id="PTHR31072">
    <property type="entry name" value="TRANSCRIPTION FACTOR TCP4-RELATED"/>
    <property type="match status" value="1"/>
</dbReference>
<dbReference type="GO" id="GO:0043565">
    <property type="term" value="F:sequence-specific DNA binding"/>
    <property type="evidence" value="ECO:0007669"/>
    <property type="project" value="TreeGrafter"/>
</dbReference>
<comment type="caution">
    <text evidence="8">The sequence shown here is derived from an EMBL/GenBank/DDBJ whole genome shotgun (WGS) entry which is preliminary data.</text>
</comment>
<sequence length="147" mass="16013">MEKASGSGSVEGSSAMKTKKQGARSNKDRHAKVNGRDRRVRLSIECAARIHQLTQELGHKTNGQTIEWLLCQAESSIIAACSGLSSSANSSKPPEAVATGEDANLATNVADGERTEQPFPTFDFDFDFNLDFDLDWSLLSDLDFFVN</sequence>
<dbReference type="Pfam" id="PF03634">
    <property type="entry name" value="TCP"/>
    <property type="match status" value="1"/>
</dbReference>
<evidence type="ECO:0000313" key="9">
    <source>
        <dbReference type="Proteomes" id="UP001359559"/>
    </source>
</evidence>
<keyword evidence="2" id="KW-0805">Transcription regulation</keyword>
<dbReference type="GO" id="GO:0003700">
    <property type="term" value="F:DNA-binding transcription factor activity"/>
    <property type="evidence" value="ECO:0007669"/>
    <property type="project" value="InterPro"/>
</dbReference>
<feature type="region of interest" description="Disordered" evidence="6">
    <location>
        <begin position="1"/>
        <end position="35"/>
    </location>
</feature>
<keyword evidence="9" id="KW-1185">Reference proteome</keyword>
<evidence type="ECO:0000313" key="8">
    <source>
        <dbReference type="EMBL" id="KAK7310707.1"/>
    </source>
</evidence>
<dbReference type="GO" id="GO:0005634">
    <property type="term" value="C:nucleus"/>
    <property type="evidence" value="ECO:0007669"/>
    <property type="project" value="UniProtKB-SubCell"/>
</dbReference>
<dbReference type="InterPro" id="IPR005333">
    <property type="entry name" value="Transcription_factor_TCP"/>
</dbReference>
<dbReference type="InterPro" id="IPR017887">
    <property type="entry name" value="TF_TCP_subgr"/>
</dbReference>
<feature type="compositionally biased region" description="Basic residues" evidence="6">
    <location>
        <begin position="17"/>
        <end position="33"/>
    </location>
</feature>
<feature type="domain" description="TCP" evidence="7">
    <location>
        <begin position="26"/>
        <end position="80"/>
    </location>
</feature>
<dbReference type="AlphaFoldDB" id="A0AAN9K4I7"/>
<evidence type="ECO:0000256" key="1">
    <source>
        <dbReference type="ARBA" id="ARBA00004123"/>
    </source>
</evidence>
<evidence type="ECO:0000256" key="6">
    <source>
        <dbReference type="SAM" id="MobiDB-lite"/>
    </source>
</evidence>
<keyword evidence="4" id="KW-0804">Transcription</keyword>
<keyword evidence="5" id="KW-0539">Nucleus</keyword>
<feature type="compositionally biased region" description="Low complexity" evidence="6">
    <location>
        <begin position="1"/>
        <end position="14"/>
    </location>
</feature>
<evidence type="ECO:0000256" key="5">
    <source>
        <dbReference type="ARBA" id="ARBA00023242"/>
    </source>
</evidence>
<proteinExistence type="predicted"/>
<gene>
    <name evidence="8" type="ORF">RJT34_08377</name>
</gene>
<name>A0AAN9K4I7_CLITE</name>
<comment type="subcellular location">
    <subcellularLocation>
        <location evidence="1">Nucleus</location>
    </subcellularLocation>
</comment>
<evidence type="ECO:0000256" key="4">
    <source>
        <dbReference type="ARBA" id="ARBA00023163"/>
    </source>
</evidence>
<dbReference type="PROSITE" id="PS51369">
    <property type="entry name" value="TCP"/>
    <property type="match status" value="1"/>
</dbReference>
<dbReference type="Proteomes" id="UP001359559">
    <property type="component" value="Unassembled WGS sequence"/>
</dbReference>
<reference evidence="8 9" key="1">
    <citation type="submission" date="2024-01" db="EMBL/GenBank/DDBJ databases">
        <title>The genomes of 5 underutilized Papilionoideae crops provide insights into root nodulation and disease resistance.</title>
        <authorList>
            <person name="Yuan L."/>
        </authorList>
    </citation>
    <scope>NUCLEOTIDE SEQUENCE [LARGE SCALE GENOMIC DNA]</scope>
    <source>
        <strain evidence="8">LY-2023</strain>
        <tissue evidence="8">Leaf</tissue>
    </source>
</reference>
<organism evidence="8 9">
    <name type="scientific">Clitoria ternatea</name>
    <name type="common">Butterfly pea</name>
    <dbReference type="NCBI Taxonomy" id="43366"/>
    <lineage>
        <taxon>Eukaryota</taxon>
        <taxon>Viridiplantae</taxon>
        <taxon>Streptophyta</taxon>
        <taxon>Embryophyta</taxon>
        <taxon>Tracheophyta</taxon>
        <taxon>Spermatophyta</taxon>
        <taxon>Magnoliopsida</taxon>
        <taxon>eudicotyledons</taxon>
        <taxon>Gunneridae</taxon>
        <taxon>Pentapetalae</taxon>
        <taxon>rosids</taxon>
        <taxon>fabids</taxon>
        <taxon>Fabales</taxon>
        <taxon>Fabaceae</taxon>
        <taxon>Papilionoideae</taxon>
        <taxon>50 kb inversion clade</taxon>
        <taxon>NPAAA clade</taxon>
        <taxon>indigoferoid/millettioid clade</taxon>
        <taxon>Phaseoleae</taxon>
        <taxon>Clitoria</taxon>
    </lineage>
</organism>
<accession>A0AAN9K4I7</accession>
<dbReference type="PANTHER" id="PTHR31072:SF170">
    <property type="entry name" value="TRANSCRIPTION FACTOR TCP15-RELATED"/>
    <property type="match status" value="1"/>
</dbReference>
<evidence type="ECO:0000259" key="7">
    <source>
        <dbReference type="PROSITE" id="PS51369"/>
    </source>
</evidence>
<keyword evidence="3" id="KW-0238">DNA-binding</keyword>
<evidence type="ECO:0000256" key="3">
    <source>
        <dbReference type="ARBA" id="ARBA00023125"/>
    </source>
</evidence>
<evidence type="ECO:0000256" key="2">
    <source>
        <dbReference type="ARBA" id="ARBA00023015"/>
    </source>
</evidence>
<dbReference type="EMBL" id="JAYKXN010000002">
    <property type="protein sequence ID" value="KAK7310707.1"/>
    <property type="molecule type" value="Genomic_DNA"/>
</dbReference>